<keyword evidence="2" id="KW-1185">Reference proteome</keyword>
<dbReference type="InterPro" id="IPR016024">
    <property type="entry name" value="ARM-type_fold"/>
</dbReference>
<dbReference type="SUPFAM" id="SSF48371">
    <property type="entry name" value="ARM repeat"/>
    <property type="match status" value="1"/>
</dbReference>
<dbReference type="Proteomes" id="UP001476798">
    <property type="component" value="Unassembled WGS sequence"/>
</dbReference>
<gene>
    <name evidence="1" type="ORF">GOODEAATRI_008566</name>
</gene>
<dbReference type="PANTHER" id="PTHR32059">
    <property type="entry name" value="RAB11-BINDING PROTEIN RELCH"/>
    <property type="match status" value="1"/>
</dbReference>
<evidence type="ECO:0000313" key="2">
    <source>
        <dbReference type="Proteomes" id="UP001476798"/>
    </source>
</evidence>
<evidence type="ECO:0000313" key="1">
    <source>
        <dbReference type="EMBL" id="MEQ2167880.1"/>
    </source>
</evidence>
<comment type="caution">
    <text evidence="1">The sequence shown here is derived from an EMBL/GenBank/DDBJ whole genome shotgun (WGS) entry which is preliminary data.</text>
</comment>
<dbReference type="InterPro" id="IPR040362">
    <property type="entry name" value="RELCH"/>
</dbReference>
<accession>A0ABV0N9B2</accession>
<reference evidence="1 2" key="1">
    <citation type="submission" date="2021-06" db="EMBL/GenBank/DDBJ databases">
        <authorList>
            <person name="Palmer J.M."/>
        </authorList>
    </citation>
    <scope>NUCLEOTIDE SEQUENCE [LARGE SCALE GENOMIC DNA]</scope>
    <source>
        <strain evidence="1 2">GA_2019</strain>
        <tissue evidence="1">Muscle</tissue>
    </source>
</reference>
<sequence length="267" mass="30033">MAATSCPEAENLQTKTNCAFHRVSMFMILQLFPFHCGCTPACKEIRSSLVLSMLQQMLAEDKADMVREAVVKSLGIIMGYIDDSDKYAQGFELMLLSLGDPSERVVNAVHQVFIPAFSAWTTELGTLHTALIPSLLSRIEKLLTDMAIIIGSRELLSSLLLLYDHQLEHEGTTGWESLLWVVNQLLPQLIEIVGRINVTSSTCVHEFSRFFWRFCRTFGKIFTNTKSNLSSLKLLQKTSFNLLVDLWKEPTALSSLYRSSSCEVELA</sequence>
<organism evidence="1 2">
    <name type="scientific">Goodea atripinnis</name>
    <dbReference type="NCBI Taxonomy" id="208336"/>
    <lineage>
        <taxon>Eukaryota</taxon>
        <taxon>Metazoa</taxon>
        <taxon>Chordata</taxon>
        <taxon>Craniata</taxon>
        <taxon>Vertebrata</taxon>
        <taxon>Euteleostomi</taxon>
        <taxon>Actinopterygii</taxon>
        <taxon>Neopterygii</taxon>
        <taxon>Teleostei</taxon>
        <taxon>Neoteleostei</taxon>
        <taxon>Acanthomorphata</taxon>
        <taxon>Ovalentaria</taxon>
        <taxon>Atherinomorphae</taxon>
        <taxon>Cyprinodontiformes</taxon>
        <taxon>Goodeidae</taxon>
        <taxon>Goodea</taxon>
    </lineage>
</organism>
<protein>
    <submittedName>
        <fullName evidence="1">Uncharacterized protein</fullName>
    </submittedName>
</protein>
<dbReference type="EMBL" id="JAHRIO010030445">
    <property type="protein sequence ID" value="MEQ2167880.1"/>
    <property type="molecule type" value="Genomic_DNA"/>
</dbReference>
<proteinExistence type="predicted"/>
<dbReference type="InterPro" id="IPR011989">
    <property type="entry name" value="ARM-like"/>
</dbReference>
<dbReference type="Gene3D" id="1.25.10.10">
    <property type="entry name" value="Leucine-rich Repeat Variant"/>
    <property type="match status" value="1"/>
</dbReference>
<dbReference type="PANTHER" id="PTHR32059:SF0">
    <property type="entry name" value="RAB11-BINDING PROTEIN RELCH"/>
    <property type="match status" value="1"/>
</dbReference>
<name>A0ABV0N9B2_9TELE</name>